<name>A0A1R1PSK0_ZANCU</name>
<dbReference type="EMBL" id="LSSK01000277">
    <property type="protein sequence ID" value="OMH83965.1"/>
    <property type="molecule type" value="Genomic_DNA"/>
</dbReference>
<dbReference type="GO" id="GO:0006412">
    <property type="term" value="P:translation"/>
    <property type="evidence" value="ECO:0007669"/>
    <property type="project" value="InterPro"/>
</dbReference>
<dbReference type="InterPro" id="IPR036394">
    <property type="entry name" value="Ribosomal_uL22_sf"/>
</dbReference>
<dbReference type="Proteomes" id="UP000188320">
    <property type="component" value="Unassembled WGS sequence"/>
</dbReference>
<keyword evidence="3 4" id="KW-0687">Ribonucleoprotein</keyword>
<dbReference type="Pfam" id="PF00237">
    <property type="entry name" value="Ribosomal_L22"/>
    <property type="match status" value="1"/>
</dbReference>
<dbReference type="InterPro" id="IPR047867">
    <property type="entry name" value="Ribosomal_uL22_bac/org-type"/>
</dbReference>
<dbReference type="GO" id="GO:0005762">
    <property type="term" value="C:mitochondrial large ribosomal subunit"/>
    <property type="evidence" value="ECO:0007669"/>
    <property type="project" value="TreeGrafter"/>
</dbReference>
<evidence type="ECO:0000313" key="6">
    <source>
        <dbReference type="Proteomes" id="UP000188320"/>
    </source>
</evidence>
<proteinExistence type="inferred from homology"/>
<sequence>MANQIVGMKVNEAIKQLEFHNRKRPAKKVMNGLVFARKRCGKLLSVEDKEEQESDGAMASAIAGTKGQYTDDMLVVKEAWVGKGQFRKTLQYKARGRFGVVHHPKAHMKIVLGLSSSARKQGYQ</sequence>
<evidence type="ECO:0000313" key="5">
    <source>
        <dbReference type="EMBL" id="OMH83965.1"/>
    </source>
</evidence>
<evidence type="ECO:0000256" key="1">
    <source>
        <dbReference type="ARBA" id="ARBA00009451"/>
    </source>
</evidence>
<dbReference type="OrthoDB" id="416470at2759"/>
<dbReference type="AlphaFoldDB" id="A0A1R1PSK0"/>
<organism evidence="5 6">
    <name type="scientific">Zancudomyces culisetae</name>
    <name type="common">Gut fungus</name>
    <name type="synonym">Smittium culisetae</name>
    <dbReference type="NCBI Taxonomy" id="1213189"/>
    <lineage>
        <taxon>Eukaryota</taxon>
        <taxon>Fungi</taxon>
        <taxon>Fungi incertae sedis</taxon>
        <taxon>Zoopagomycota</taxon>
        <taxon>Kickxellomycotina</taxon>
        <taxon>Harpellomycetes</taxon>
        <taxon>Harpellales</taxon>
        <taxon>Legeriomycetaceae</taxon>
        <taxon>Zancudomyces</taxon>
    </lineage>
</organism>
<keyword evidence="2 4" id="KW-0689">Ribosomal protein</keyword>
<gene>
    <name evidence="5" type="ORF">AX774_g2512</name>
</gene>
<comment type="similarity">
    <text evidence="1 4">Belongs to the universal ribosomal protein uL22 family.</text>
</comment>
<dbReference type="PANTHER" id="PTHR13501:SF8">
    <property type="entry name" value="LARGE RIBOSOMAL SUBUNIT PROTEIN UL22M"/>
    <property type="match status" value="1"/>
</dbReference>
<dbReference type="PANTHER" id="PTHR13501">
    <property type="entry name" value="CHLOROPLAST 50S RIBOSOMAL PROTEIN L22-RELATED"/>
    <property type="match status" value="1"/>
</dbReference>
<dbReference type="Gene3D" id="3.90.470.10">
    <property type="entry name" value="Ribosomal protein L22/L17"/>
    <property type="match status" value="1"/>
</dbReference>
<evidence type="ECO:0000256" key="4">
    <source>
        <dbReference type="RuleBase" id="RU004005"/>
    </source>
</evidence>
<accession>A0A1R1PSK0</accession>
<reference evidence="6" key="1">
    <citation type="submission" date="2017-01" db="EMBL/GenBank/DDBJ databases">
        <authorList>
            <person name="Wang Y."/>
            <person name="White M."/>
            <person name="Kvist S."/>
            <person name="Moncalvo J.-M."/>
        </authorList>
    </citation>
    <scope>NUCLEOTIDE SEQUENCE [LARGE SCALE GENOMIC DNA]</scope>
    <source>
        <strain evidence="6">COL-18-3</strain>
    </source>
</reference>
<dbReference type="InterPro" id="IPR001063">
    <property type="entry name" value="Ribosomal_uL22"/>
</dbReference>
<dbReference type="GO" id="GO:0003735">
    <property type="term" value="F:structural constituent of ribosome"/>
    <property type="evidence" value="ECO:0007669"/>
    <property type="project" value="InterPro"/>
</dbReference>
<evidence type="ECO:0000256" key="3">
    <source>
        <dbReference type="ARBA" id="ARBA00023274"/>
    </source>
</evidence>
<dbReference type="SUPFAM" id="SSF54843">
    <property type="entry name" value="Ribosomal protein L22"/>
    <property type="match status" value="1"/>
</dbReference>
<evidence type="ECO:0000256" key="2">
    <source>
        <dbReference type="ARBA" id="ARBA00022980"/>
    </source>
</evidence>
<keyword evidence="6" id="KW-1185">Reference proteome</keyword>
<comment type="caution">
    <text evidence="5">The sequence shown here is derived from an EMBL/GenBank/DDBJ whole genome shotgun (WGS) entry which is preliminary data.</text>
</comment>
<protein>
    <submittedName>
        <fullName evidence="5">50S ribosomal protein L22</fullName>
    </submittedName>
</protein>